<dbReference type="EMBL" id="CAXDID020000004">
    <property type="protein sequence ID" value="CAL5972993.1"/>
    <property type="molecule type" value="Genomic_DNA"/>
</dbReference>
<reference evidence="1" key="1">
    <citation type="submission" date="2023-06" db="EMBL/GenBank/DDBJ databases">
        <authorList>
            <person name="Kurt Z."/>
        </authorList>
    </citation>
    <scope>NUCLEOTIDE SEQUENCE</scope>
</reference>
<proteinExistence type="predicted"/>
<accession>A0AA86P664</accession>
<protein>
    <submittedName>
        <fullName evidence="2">Hypothetical_protein</fullName>
    </submittedName>
</protein>
<name>A0AA86P664_9EUKA</name>
<dbReference type="EMBL" id="CATOUU010000531">
    <property type="protein sequence ID" value="CAI9932962.1"/>
    <property type="molecule type" value="Genomic_DNA"/>
</dbReference>
<dbReference type="AlphaFoldDB" id="A0AA86P664"/>
<reference evidence="2 3" key="2">
    <citation type="submission" date="2024-07" db="EMBL/GenBank/DDBJ databases">
        <authorList>
            <person name="Akdeniz Z."/>
        </authorList>
    </citation>
    <scope>NUCLEOTIDE SEQUENCE [LARGE SCALE GENOMIC DNA]</scope>
</reference>
<evidence type="ECO:0000313" key="2">
    <source>
        <dbReference type="EMBL" id="CAL5972993.1"/>
    </source>
</evidence>
<evidence type="ECO:0000313" key="1">
    <source>
        <dbReference type="EMBL" id="CAI9932962.1"/>
    </source>
</evidence>
<comment type="caution">
    <text evidence="1">The sequence shown here is derived from an EMBL/GenBank/DDBJ whole genome shotgun (WGS) entry which is preliminary data.</text>
</comment>
<sequence>MYFTRQKIKFQYKSSLHCKMLKISGQDSQNIDQVQMENKLSCSKCQSYITSYIASSKVLKQFCVTAVRWNNKQAKIQRSIIYLYPVLQQNCTSLICVKSVFTTTRKCLKSN</sequence>
<keyword evidence="3" id="KW-1185">Reference proteome</keyword>
<dbReference type="Proteomes" id="UP001642409">
    <property type="component" value="Unassembled WGS sequence"/>
</dbReference>
<evidence type="ECO:0000313" key="3">
    <source>
        <dbReference type="Proteomes" id="UP001642409"/>
    </source>
</evidence>
<gene>
    <name evidence="1" type="ORF">HINF_LOCUS20607</name>
    <name evidence="2" type="ORF">HINF_LOCUS2153</name>
</gene>
<organism evidence="1">
    <name type="scientific">Hexamita inflata</name>
    <dbReference type="NCBI Taxonomy" id="28002"/>
    <lineage>
        <taxon>Eukaryota</taxon>
        <taxon>Metamonada</taxon>
        <taxon>Diplomonadida</taxon>
        <taxon>Hexamitidae</taxon>
        <taxon>Hexamitinae</taxon>
        <taxon>Hexamita</taxon>
    </lineage>
</organism>